<comment type="caution">
    <text evidence="2">The sequence shown here is derived from an EMBL/GenBank/DDBJ whole genome shotgun (WGS) entry which is preliminary data.</text>
</comment>
<keyword evidence="3" id="KW-1185">Reference proteome</keyword>
<evidence type="ECO:0000256" key="1">
    <source>
        <dbReference type="SAM" id="MobiDB-lite"/>
    </source>
</evidence>
<sequence length="141" mass="16622">MGKIDENTLEEESKLPLASDKEDSSKFIREDVLNAFRKYQNKIPKTRKVFTPAYWGVLDLTRESLYECKEITENDLQQLSQDFANHVKWECEPPPINIQNYFDSHCEKLDNSDEINISTQMYNFCMYQLCGCVLDYLVLIF</sequence>
<name>A0A9N9GK61_9GLOM</name>
<organism evidence="2 3">
    <name type="scientific">Ambispora leptoticha</name>
    <dbReference type="NCBI Taxonomy" id="144679"/>
    <lineage>
        <taxon>Eukaryota</taxon>
        <taxon>Fungi</taxon>
        <taxon>Fungi incertae sedis</taxon>
        <taxon>Mucoromycota</taxon>
        <taxon>Glomeromycotina</taxon>
        <taxon>Glomeromycetes</taxon>
        <taxon>Archaeosporales</taxon>
        <taxon>Ambisporaceae</taxon>
        <taxon>Ambispora</taxon>
    </lineage>
</organism>
<evidence type="ECO:0000313" key="3">
    <source>
        <dbReference type="Proteomes" id="UP000789508"/>
    </source>
</evidence>
<protein>
    <submittedName>
        <fullName evidence="2">7135_t:CDS:1</fullName>
    </submittedName>
</protein>
<evidence type="ECO:0000313" key="2">
    <source>
        <dbReference type="EMBL" id="CAG8607730.1"/>
    </source>
</evidence>
<dbReference type="EMBL" id="CAJVPS010004779">
    <property type="protein sequence ID" value="CAG8607730.1"/>
    <property type="molecule type" value="Genomic_DNA"/>
</dbReference>
<dbReference type="AlphaFoldDB" id="A0A9N9GK61"/>
<proteinExistence type="predicted"/>
<gene>
    <name evidence="2" type="ORF">ALEPTO_LOCUS8426</name>
</gene>
<accession>A0A9N9GK61</accession>
<dbReference type="Proteomes" id="UP000789508">
    <property type="component" value="Unassembled WGS sequence"/>
</dbReference>
<reference evidence="2" key="1">
    <citation type="submission" date="2021-06" db="EMBL/GenBank/DDBJ databases">
        <authorList>
            <person name="Kallberg Y."/>
            <person name="Tangrot J."/>
            <person name="Rosling A."/>
        </authorList>
    </citation>
    <scope>NUCLEOTIDE SEQUENCE</scope>
    <source>
        <strain evidence="2">FL130A</strain>
    </source>
</reference>
<feature type="region of interest" description="Disordered" evidence="1">
    <location>
        <begin position="1"/>
        <end position="20"/>
    </location>
</feature>
<dbReference type="OrthoDB" id="2446509at2759"/>